<keyword evidence="1" id="KW-1133">Transmembrane helix</keyword>
<dbReference type="EMBL" id="JAVLET010000003">
    <property type="protein sequence ID" value="KAL0471446.1"/>
    <property type="molecule type" value="Genomic_DNA"/>
</dbReference>
<keyword evidence="1" id="KW-0812">Transmembrane</keyword>
<organism evidence="2 3">
    <name type="scientific">Neurospora intermedia</name>
    <dbReference type="NCBI Taxonomy" id="5142"/>
    <lineage>
        <taxon>Eukaryota</taxon>
        <taxon>Fungi</taxon>
        <taxon>Dikarya</taxon>
        <taxon>Ascomycota</taxon>
        <taxon>Pezizomycotina</taxon>
        <taxon>Sordariomycetes</taxon>
        <taxon>Sordariomycetidae</taxon>
        <taxon>Sordariales</taxon>
        <taxon>Sordariaceae</taxon>
        <taxon>Neurospora</taxon>
    </lineage>
</organism>
<evidence type="ECO:0000313" key="2">
    <source>
        <dbReference type="EMBL" id="KAL0471446.1"/>
    </source>
</evidence>
<comment type="caution">
    <text evidence="2">The sequence shown here is derived from an EMBL/GenBank/DDBJ whole genome shotgun (WGS) entry which is preliminary data.</text>
</comment>
<keyword evidence="3" id="KW-1185">Reference proteome</keyword>
<sequence length="99" mass="10754">MTAQGVYEEGPRACFEKVSLLVTVLYRRYLQALGVAVTGIITPGFLVTVGLCNMPKEVGPWCRQTPPQIIRVMMSEASPGVGTFHLMRRVGEQTGTASP</sequence>
<accession>A0ABR3DFJ0</accession>
<gene>
    <name evidence="2" type="ORF">QR685DRAFT_203736</name>
</gene>
<feature type="transmembrane region" description="Helical" evidence="1">
    <location>
        <begin position="29"/>
        <end position="51"/>
    </location>
</feature>
<proteinExistence type="predicted"/>
<reference evidence="2 3" key="1">
    <citation type="submission" date="2023-09" db="EMBL/GenBank/DDBJ databases">
        <title>Multi-omics analysis of a traditional fermented food reveals byproduct-associated fungal strains for waste-to-food upcycling.</title>
        <authorList>
            <consortium name="Lawrence Berkeley National Laboratory"/>
            <person name="Rekdal V.M."/>
            <person name="Villalobos-Escobedo J.M."/>
            <person name="Rodriguez-Valeron N."/>
            <person name="Garcia M.O."/>
            <person name="Vasquez D.P."/>
            <person name="Damayanti I."/>
            <person name="Sorensen P.M."/>
            <person name="Baidoo E.E."/>
            <person name="De Carvalho A.C."/>
            <person name="Riley R."/>
            <person name="Lipzen A."/>
            <person name="He G."/>
            <person name="Yan M."/>
            <person name="Haridas S."/>
            <person name="Daum C."/>
            <person name="Yoshinaga Y."/>
            <person name="Ng V."/>
            <person name="Grigoriev I.V."/>
            <person name="Munk R."/>
            <person name="Nuraida L."/>
            <person name="Wijaya C.H."/>
            <person name="Morales P.-C."/>
            <person name="Keasling J.D."/>
        </authorList>
    </citation>
    <scope>NUCLEOTIDE SEQUENCE [LARGE SCALE GENOMIC DNA]</scope>
    <source>
        <strain evidence="2 3">FGSC 2613</strain>
    </source>
</reference>
<dbReference type="Proteomes" id="UP001451303">
    <property type="component" value="Unassembled WGS sequence"/>
</dbReference>
<protein>
    <submittedName>
        <fullName evidence="2">Uncharacterized protein</fullName>
    </submittedName>
</protein>
<evidence type="ECO:0000313" key="3">
    <source>
        <dbReference type="Proteomes" id="UP001451303"/>
    </source>
</evidence>
<keyword evidence="1" id="KW-0472">Membrane</keyword>
<name>A0ABR3DFJ0_NEUIN</name>
<evidence type="ECO:0000256" key="1">
    <source>
        <dbReference type="SAM" id="Phobius"/>
    </source>
</evidence>